<gene>
    <name evidence="6" type="ORF">RM553_17185</name>
</gene>
<sequence>MNILVTGAGALLGQGILRCLNFSAKSYNIISADPDVRSTGHALAHKSYCIPFATNSIYLERIEEIISIEDIDIIFIGTDVELPLFAENKIYLEEKYNLIVVVSNPDAIKIANDKWLTAEFLRKNNFPFPLSALTTNPESITNLKEKASYPFIAKPVDGARSKGLKLINNDEDLKAVCSYSNNLVVQEMLSEETGEFTTGCVVVDGKCKAIVSLIRDLRDGNTWRAYRNGNSPYDETIAEIAEKLGVEGPANFQYRIKDGKPVVFEVNCRFSGTTPLRLMFGFNEVEALIEYYLEKKPITQPKLKNGTVLRTFSDIFVGNETLDDFQEKGVTSSYNSKYFPFKKNEE</sequence>
<evidence type="ECO:0000313" key="6">
    <source>
        <dbReference type="EMBL" id="MDT0644578.1"/>
    </source>
</evidence>
<dbReference type="Proteomes" id="UP001262889">
    <property type="component" value="Unassembled WGS sequence"/>
</dbReference>
<evidence type="ECO:0000256" key="2">
    <source>
        <dbReference type="ARBA" id="ARBA00022741"/>
    </source>
</evidence>
<dbReference type="InterPro" id="IPR003806">
    <property type="entry name" value="ATP-grasp_PylC-type"/>
</dbReference>
<keyword evidence="3 4" id="KW-0067">ATP-binding</keyword>
<dbReference type="SUPFAM" id="SSF56059">
    <property type="entry name" value="Glutathione synthetase ATP-binding domain-like"/>
    <property type="match status" value="1"/>
</dbReference>
<feature type="domain" description="ATP-grasp" evidence="5">
    <location>
        <begin position="118"/>
        <end position="293"/>
    </location>
</feature>
<dbReference type="PROSITE" id="PS50975">
    <property type="entry name" value="ATP_GRASP"/>
    <property type="match status" value="1"/>
</dbReference>
<dbReference type="InterPro" id="IPR052032">
    <property type="entry name" value="ATP-dep_AA_Ligase"/>
</dbReference>
<evidence type="ECO:0000256" key="3">
    <source>
        <dbReference type="ARBA" id="ARBA00022840"/>
    </source>
</evidence>
<evidence type="ECO:0000256" key="1">
    <source>
        <dbReference type="ARBA" id="ARBA00022598"/>
    </source>
</evidence>
<dbReference type="InterPro" id="IPR011761">
    <property type="entry name" value="ATP-grasp"/>
</dbReference>
<protein>
    <submittedName>
        <fullName evidence="6">ATP-grasp domain-containing protein</fullName>
    </submittedName>
</protein>
<accession>A0ABU3CE89</accession>
<keyword evidence="1" id="KW-0436">Ligase</keyword>
<dbReference type="InterPro" id="IPR013815">
    <property type="entry name" value="ATP_grasp_subdomain_1"/>
</dbReference>
<keyword evidence="7" id="KW-1185">Reference proteome</keyword>
<name>A0ABU3CE89_9FLAO</name>
<dbReference type="NCBIfam" id="NF009402">
    <property type="entry name" value="PRK12767.1-1"/>
    <property type="match status" value="1"/>
</dbReference>
<dbReference type="Gene3D" id="3.30.470.20">
    <property type="entry name" value="ATP-grasp fold, B domain"/>
    <property type="match status" value="1"/>
</dbReference>
<organism evidence="6 7">
    <name type="scientific">Autumnicola tepida</name>
    <dbReference type="NCBI Taxonomy" id="3075595"/>
    <lineage>
        <taxon>Bacteria</taxon>
        <taxon>Pseudomonadati</taxon>
        <taxon>Bacteroidota</taxon>
        <taxon>Flavobacteriia</taxon>
        <taxon>Flavobacteriales</taxon>
        <taxon>Flavobacteriaceae</taxon>
        <taxon>Autumnicola</taxon>
    </lineage>
</organism>
<dbReference type="PANTHER" id="PTHR43585:SF2">
    <property type="entry name" value="ATP-GRASP ENZYME FSQD"/>
    <property type="match status" value="1"/>
</dbReference>
<evidence type="ECO:0000259" key="5">
    <source>
        <dbReference type="PROSITE" id="PS50975"/>
    </source>
</evidence>
<keyword evidence="2 4" id="KW-0547">Nucleotide-binding</keyword>
<dbReference type="Pfam" id="PF02655">
    <property type="entry name" value="ATP-grasp_3"/>
    <property type="match status" value="1"/>
</dbReference>
<dbReference type="RefSeq" id="WP_311536195.1">
    <property type="nucleotide sequence ID" value="NZ_JAVRHQ010000029.1"/>
</dbReference>
<dbReference type="PANTHER" id="PTHR43585">
    <property type="entry name" value="FUMIPYRROLE BIOSYNTHESIS PROTEIN C"/>
    <property type="match status" value="1"/>
</dbReference>
<proteinExistence type="predicted"/>
<reference evidence="6 7" key="1">
    <citation type="submission" date="2023-09" db="EMBL/GenBank/DDBJ databases">
        <authorList>
            <person name="Rey-Velasco X."/>
        </authorList>
    </citation>
    <scope>NUCLEOTIDE SEQUENCE [LARGE SCALE GENOMIC DNA]</scope>
    <source>
        <strain evidence="6 7">F363</strain>
    </source>
</reference>
<evidence type="ECO:0000313" key="7">
    <source>
        <dbReference type="Proteomes" id="UP001262889"/>
    </source>
</evidence>
<comment type="caution">
    <text evidence="6">The sequence shown here is derived from an EMBL/GenBank/DDBJ whole genome shotgun (WGS) entry which is preliminary data.</text>
</comment>
<evidence type="ECO:0000256" key="4">
    <source>
        <dbReference type="PROSITE-ProRule" id="PRU00409"/>
    </source>
</evidence>
<dbReference type="EMBL" id="JAVRHQ010000029">
    <property type="protein sequence ID" value="MDT0644578.1"/>
    <property type="molecule type" value="Genomic_DNA"/>
</dbReference>
<dbReference type="Gene3D" id="3.30.1490.20">
    <property type="entry name" value="ATP-grasp fold, A domain"/>
    <property type="match status" value="1"/>
</dbReference>
<dbReference type="Gene3D" id="3.40.50.20">
    <property type="match status" value="1"/>
</dbReference>